<dbReference type="InterPro" id="IPR043129">
    <property type="entry name" value="ATPase_NBD"/>
</dbReference>
<dbReference type="CDD" id="cd23763">
    <property type="entry name" value="ASKHA_ATPase_ROK"/>
    <property type="match status" value="1"/>
</dbReference>
<dbReference type="PANTHER" id="PTHR18964:SF149">
    <property type="entry name" value="BIFUNCTIONAL UDP-N-ACETYLGLUCOSAMINE 2-EPIMERASE_N-ACETYLMANNOSAMINE KINASE"/>
    <property type="match status" value="1"/>
</dbReference>
<dbReference type="EC" id="2.7.1.2" evidence="2"/>
<keyword evidence="2" id="KW-0808">Transferase</keyword>
<comment type="caution">
    <text evidence="2">The sequence shown here is derived from an EMBL/GenBank/DDBJ whole genome shotgun (WGS) entry which is preliminary data.</text>
</comment>
<dbReference type="SUPFAM" id="SSF53067">
    <property type="entry name" value="Actin-like ATPase domain"/>
    <property type="match status" value="1"/>
</dbReference>
<dbReference type="PANTHER" id="PTHR18964">
    <property type="entry name" value="ROK (REPRESSOR, ORF, KINASE) FAMILY"/>
    <property type="match status" value="1"/>
</dbReference>
<dbReference type="RefSeq" id="WP_309799010.1">
    <property type="nucleotide sequence ID" value="NZ_BAAAHY010000005.1"/>
</dbReference>
<reference evidence="2 3" key="1">
    <citation type="submission" date="2023-07" db="EMBL/GenBank/DDBJ databases">
        <title>Sequencing the genomes of 1000 actinobacteria strains.</title>
        <authorList>
            <person name="Klenk H.-P."/>
        </authorList>
    </citation>
    <scope>NUCLEOTIDE SEQUENCE [LARGE SCALE GENOMIC DNA]</scope>
    <source>
        <strain evidence="2 3">DSM 14555</strain>
    </source>
</reference>
<proteinExistence type="inferred from homology"/>
<evidence type="ECO:0000313" key="3">
    <source>
        <dbReference type="Proteomes" id="UP001185069"/>
    </source>
</evidence>
<accession>A0ABU1JCI6</accession>
<protein>
    <submittedName>
        <fullName evidence="2">Glucokinase</fullName>
        <ecNumber evidence="2">2.7.1.2</ecNumber>
    </submittedName>
</protein>
<gene>
    <name evidence="2" type="ORF">JOE69_002385</name>
</gene>
<dbReference type="Gene3D" id="3.30.420.40">
    <property type="match status" value="2"/>
</dbReference>
<keyword evidence="3" id="KW-1185">Reference proteome</keyword>
<name>A0ABU1JCI6_9MICC</name>
<evidence type="ECO:0000313" key="2">
    <source>
        <dbReference type="EMBL" id="MDR6270147.1"/>
    </source>
</evidence>
<dbReference type="EMBL" id="JAVDQF010000001">
    <property type="protein sequence ID" value="MDR6270147.1"/>
    <property type="molecule type" value="Genomic_DNA"/>
</dbReference>
<evidence type="ECO:0000256" key="1">
    <source>
        <dbReference type="ARBA" id="ARBA00006479"/>
    </source>
</evidence>
<sequence length="324" mass="32287">MSRQHGTALGPGSPVLALDIGASSVKYAVFDDDGGIAHSGVRELVLDRQEAALEQLAGLVAGLVAGLNSARAAGARPTIRPGSVGVTAPGIVDALSGVVRHSANLGWRDFALRDELAARLGMPVAIGHDVNLAGLAEHRLGAARGARNAMVTVLGTGISSALLVDGQLLSAGGYAGEIGHARIFPIGDARARACSCGAIGCLQTVASAGGLVAEYARRTGRTVPGAEQVFAAAAAGDPEAAAALRLGIDALALALAQCAALLGPELIVLGGGMAQAGEALSAPLEAALHGLLSFHRRPRLVPAELGRWAGTFGAALLAREAASG</sequence>
<dbReference type="Proteomes" id="UP001185069">
    <property type="component" value="Unassembled WGS sequence"/>
</dbReference>
<comment type="similarity">
    <text evidence="1">Belongs to the ROK (NagC/XylR) family.</text>
</comment>
<dbReference type="Pfam" id="PF00480">
    <property type="entry name" value="ROK"/>
    <property type="match status" value="1"/>
</dbReference>
<organism evidence="2 3">
    <name type="scientific">Arthrobacter russicus</name>
    <dbReference type="NCBI Taxonomy" id="172040"/>
    <lineage>
        <taxon>Bacteria</taxon>
        <taxon>Bacillati</taxon>
        <taxon>Actinomycetota</taxon>
        <taxon>Actinomycetes</taxon>
        <taxon>Micrococcales</taxon>
        <taxon>Micrococcaceae</taxon>
        <taxon>Arthrobacter</taxon>
    </lineage>
</organism>
<dbReference type="GO" id="GO:0004340">
    <property type="term" value="F:glucokinase activity"/>
    <property type="evidence" value="ECO:0007669"/>
    <property type="project" value="UniProtKB-EC"/>
</dbReference>
<dbReference type="InterPro" id="IPR000600">
    <property type="entry name" value="ROK"/>
</dbReference>